<reference evidence="1 3" key="1">
    <citation type="journal article" date="2011" name="Nature">
        <title>The Medicago genome provides insight into the evolution of rhizobial symbioses.</title>
        <authorList>
            <person name="Young N.D."/>
            <person name="Debelle F."/>
            <person name="Oldroyd G.E."/>
            <person name="Geurts R."/>
            <person name="Cannon S.B."/>
            <person name="Udvardi M.K."/>
            <person name="Benedito V.A."/>
            <person name="Mayer K.F."/>
            <person name="Gouzy J."/>
            <person name="Schoof H."/>
            <person name="Van de Peer Y."/>
            <person name="Proost S."/>
            <person name="Cook D.R."/>
            <person name="Meyers B.C."/>
            <person name="Spannagl M."/>
            <person name="Cheung F."/>
            <person name="De Mita S."/>
            <person name="Krishnakumar V."/>
            <person name="Gundlach H."/>
            <person name="Zhou S."/>
            <person name="Mudge J."/>
            <person name="Bharti A.K."/>
            <person name="Murray J.D."/>
            <person name="Naoumkina M.A."/>
            <person name="Rosen B."/>
            <person name="Silverstein K.A."/>
            <person name="Tang H."/>
            <person name="Rombauts S."/>
            <person name="Zhao P.X."/>
            <person name="Zhou P."/>
            <person name="Barbe V."/>
            <person name="Bardou P."/>
            <person name="Bechner M."/>
            <person name="Bellec A."/>
            <person name="Berger A."/>
            <person name="Berges H."/>
            <person name="Bidwell S."/>
            <person name="Bisseling T."/>
            <person name="Choisne N."/>
            <person name="Couloux A."/>
            <person name="Denny R."/>
            <person name="Deshpande S."/>
            <person name="Dai X."/>
            <person name="Doyle J.J."/>
            <person name="Dudez A.M."/>
            <person name="Farmer A.D."/>
            <person name="Fouteau S."/>
            <person name="Franken C."/>
            <person name="Gibelin C."/>
            <person name="Gish J."/>
            <person name="Goldstein S."/>
            <person name="Gonzalez A.J."/>
            <person name="Green P.J."/>
            <person name="Hallab A."/>
            <person name="Hartog M."/>
            <person name="Hua A."/>
            <person name="Humphray S.J."/>
            <person name="Jeong D.H."/>
            <person name="Jing Y."/>
            <person name="Jocker A."/>
            <person name="Kenton S.M."/>
            <person name="Kim D.J."/>
            <person name="Klee K."/>
            <person name="Lai H."/>
            <person name="Lang C."/>
            <person name="Lin S."/>
            <person name="Macmil S.L."/>
            <person name="Magdelenat G."/>
            <person name="Matthews L."/>
            <person name="McCorrison J."/>
            <person name="Monaghan E.L."/>
            <person name="Mun J.H."/>
            <person name="Najar F.Z."/>
            <person name="Nicholson C."/>
            <person name="Noirot C."/>
            <person name="O'Bleness M."/>
            <person name="Paule C.R."/>
            <person name="Poulain J."/>
            <person name="Prion F."/>
            <person name="Qin B."/>
            <person name="Qu C."/>
            <person name="Retzel E.F."/>
            <person name="Riddle C."/>
            <person name="Sallet E."/>
            <person name="Samain S."/>
            <person name="Samson N."/>
            <person name="Sanders I."/>
            <person name="Saurat O."/>
            <person name="Scarpelli C."/>
            <person name="Schiex T."/>
            <person name="Segurens B."/>
            <person name="Severin A.J."/>
            <person name="Sherrier D.J."/>
            <person name="Shi R."/>
            <person name="Sims S."/>
            <person name="Singer S.R."/>
            <person name="Sinharoy S."/>
            <person name="Sterck L."/>
            <person name="Viollet A."/>
            <person name="Wang B.B."/>
            <person name="Wang K."/>
            <person name="Wang M."/>
            <person name="Wang X."/>
            <person name="Warfsmann J."/>
            <person name="Weissenbach J."/>
            <person name="White D.D."/>
            <person name="White J.D."/>
            <person name="Wiley G.B."/>
            <person name="Wincker P."/>
            <person name="Xing Y."/>
            <person name="Yang L."/>
            <person name="Yao Z."/>
            <person name="Ying F."/>
            <person name="Zhai J."/>
            <person name="Zhou L."/>
            <person name="Zuber A."/>
            <person name="Denarie J."/>
            <person name="Dixon R.A."/>
            <person name="May G.D."/>
            <person name="Schwartz D.C."/>
            <person name="Rogers J."/>
            <person name="Quetier F."/>
            <person name="Town C.D."/>
            <person name="Roe B.A."/>
        </authorList>
    </citation>
    <scope>NUCLEOTIDE SEQUENCE [LARGE SCALE GENOMIC DNA]</scope>
    <source>
        <strain evidence="1">A17</strain>
        <strain evidence="2 3">cv. Jemalong A17</strain>
    </source>
</reference>
<protein>
    <submittedName>
        <fullName evidence="1 2">Uncharacterized protein</fullName>
    </submittedName>
</protein>
<dbReference type="Proteomes" id="UP000002051">
    <property type="component" value="Unassembled WGS sequence"/>
</dbReference>
<dbReference type="EMBL" id="CM001217">
    <property type="protein sequence ID" value="KEH44266.1"/>
    <property type="molecule type" value="Genomic_DNA"/>
</dbReference>
<evidence type="ECO:0000313" key="3">
    <source>
        <dbReference type="Proteomes" id="UP000002051"/>
    </source>
</evidence>
<proteinExistence type="predicted"/>
<dbReference type="EnsemblPlants" id="KEH44266">
    <property type="protein sequence ID" value="KEH44266"/>
    <property type="gene ID" value="MTR_1g111470"/>
</dbReference>
<reference evidence="2" key="3">
    <citation type="submission" date="2015-04" db="UniProtKB">
        <authorList>
            <consortium name="EnsemblPlants"/>
        </authorList>
    </citation>
    <scope>IDENTIFICATION</scope>
    <source>
        <strain evidence="2">cv. Jemalong A17</strain>
    </source>
</reference>
<sequence>MEDISWKPPVIGWICSNTDGDNVEWICRFSNGLGSCDAYVAELWGASEGSG</sequence>
<name>G7ZZB1_MEDTR</name>
<gene>
    <name evidence="1" type="ordered locus">MTR_1g111470</name>
</gene>
<dbReference type="HOGENOM" id="CLU_3109379_0_0_1"/>
<evidence type="ECO:0000313" key="2">
    <source>
        <dbReference type="EnsemblPlants" id="KEH44266"/>
    </source>
</evidence>
<keyword evidence="3" id="KW-1185">Reference proteome</keyword>
<accession>G7ZZB1</accession>
<reference evidence="1 3" key="2">
    <citation type="journal article" date="2014" name="BMC Genomics">
        <title>An improved genome release (version Mt4.0) for the model legume Medicago truncatula.</title>
        <authorList>
            <person name="Tang H."/>
            <person name="Krishnakumar V."/>
            <person name="Bidwell S."/>
            <person name="Rosen B."/>
            <person name="Chan A."/>
            <person name="Zhou S."/>
            <person name="Gentzbittel L."/>
            <person name="Childs K.L."/>
            <person name="Yandell M."/>
            <person name="Gundlach H."/>
            <person name="Mayer K.F."/>
            <person name="Schwartz D.C."/>
            <person name="Town C.D."/>
        </authorList>
    </citation>
    <scope>GENOME REANNOTATION</scope>
    <source>
        <strain evidence="1">A17</strain>
        <strain evidence="2 3">cv. Jemalong A17</strain>
    </source>
</reference>
<evidence type="ECO:0000313" key="1">
    <source>
        <dbReference type="EMBL" id="KEH44266.1"/>
    </source>
</evidence>
<dbReference type="AlphaFoldDB" id="G7ZZB1"/>
<dbReference type="PaxDb" id="3880-AES84549"/>
<organism evidence="1 3">
    <name type="scientific">Medicago truncatula</name>
    <name type="common">Barrel medic</name>
    <name type="synonym">Medicago tribuloides</name>
    <dbReference type="NCBI Taxonomy" id="3880"/>
    <lineage>
        <taxon>Eukaryota</taxon>
        <taxon>Viridiplantae</taxon>
        <taxon>Streptophyta</taxon>
        <taxon>Embryophyta</taxon>
        <taxon>Tracheophyta</taxon>
        <taxon>Spermatophyta</taxon>
        <taxon>Magnoliopsida</taxon>
        <taxon>eudicotyledons</taxon>
        <taxon>Gunneridae</taxon>
        <taxon>Pentapetalae</taxon>
        <taxon>rosids</taxon>
        <taxon>fabids</taxon>
        <taxon>Fabales</taxon>
        <taxon>Fabaceae</taxon>
        <taxon>Papilionoideae</taxon>
        <taxon>50 kb inversion clade</taxon>
        <taxon>NPAAA clade</taxon>
        <taxon>Hologalegina</taxon>
        <taxon>IRL clade</taxon>
        <taxon>Trifolieae</taxon>
        <taxon>Medicago</taxon>
    </lineage>
</organism>